<dbReference type="RefSeq" id="WP_014789810.1">
    <property type="nucleotide sequence ID" value="NC_018015.1"/>
</dbReference>
<dbReference type="STRING" id="163003.CL1_1985"/>
<dbReference type="GO" id="GO:0005524">
    <property type="term" value="F:ATP binding"/>
    <property type="evidence" value="ECO:0007669"/>
    <property type="project" value="UniProtKB-UniRule"/>
</dbReference>
<dbReference type="GO" id="GO:0030983">
    <property type="term" value="F:mismatched DNA binding"/>
    <property type="evidence" value="ECO:0007669"/>
    <property type="project" value="InterPro"/>
</dbReference>
<evidence type="ECO:0000313" key="7">
    <source>
        <dbReference type="EMBL" id="AFL96180.1"/>
    </source>
</evidence>
<reference evidence="7 8" key="1">
    <citation type="journal article" date="2012" name="J. Bacteriol.">
        <title>Complete Genome Sequence of the Hyperthermophilic Archaeon Thermococcus sp. Strain CL1, Isolated from a Paralvinella sp. Polychaete Worm Collected from a Hydrothermal Vent.</title>
        <authorList>
            <person name="Jung J.H."/>
            <person name="Holden J.F."/>
            <person name="Seo D.H."/>
            <person name="Park K.H."/>
            <person name="Shin H."/>
            <person name="Ryu S."/>
            <person name="Lee J.H."/>
            <person name="Park C.S."/>
        </authorList>
    </citation>
    <scope>NUCLEOTIDE SEQUENCE [LARGE SCALE GENOMIC DNA]</scope>
    <source>
        <strain evidence="8">DSM 27260 / KACC 17922 / CL1</strain>
    </source>
</reference>
<comment type="similarity">
    <text evidence="4">Belongs to the DNA mismatch repair MutS family. Archaeal Muts2 subfamily.</text>
</comment>
<dbReference type="InterPro" id="IPR045076">
    <property type="entry name" value="MutS"/>
</dbReference>
<evidence type="ECO:0000259" key="6">
    <source>
        <dbReference type="SMART" id="SM00534"/>
    </source>
</evidence>
<dbReference type="FunFam" id="3.40.50.300:FF:002865">
    <property type="entry name" value="DNA-binding protein MutS2"/>
    <property type="match status" value="1"/>
</dbReference>
<dbReference type="OrthoDB" id="15514at2157"/>
<evidence type="ECO:0000256" key="3">
    <source>
        <dbReference type="ARBA" id="ARBA00023125"/>
    </source>
</evidence>
<evidence type="ECO:0000256" key="1">
    <source>
        <dbReference type="ARBA" id="ARBA00022741"/>
    </source>
</evidence>
<keyword evidence="3 4" id="KW-0238">DNA-binding</keyword>
<dbReference type="KEGG" id="thm:CL1_1985"/>
<name>I3ZWU6_THECF</name>
<dbReference type="PANTHER" id="PTHR11361">
    <property type="entry name" value="DNA MISMATCH REPAIR PROTEIN MUTS FAMILY MEMBER"/>
    <property type="match status" value="1"/>
</dbReference>
<dbReference type="SUPFAM" id="SSF52540">
    <property type="entry name" value="P-loop containing nucleoside triphosphate hydrolases"/>
    <property type="match status" value="1"/>
</dbReference>
<feature type="domain" description="DNA mismatch repair proteins mutS family" evidence="6">
    <location>
        <begin position="386"/>
        <end position="574"/>
    </location>
</feature>
<evidence type="ECO:0000256" key="5">
    <source>
        <dbReference type="SAM" id="Coils"/>
    </source>
</evidence>
<proteinExistence type="inferred from homology"/>
<keyword evidence="4" id="KW-0378">Hydrolase</keyword>
<dbReference type="PANTHER" id="PTHR11361:SF125">
    <property type="entry name" value="DNA-BINDING PROTEIN MUTS2"/>
    <property type="match status" value="1"/>
</dbReference>
<dbReference type="Proteomes" id="UP000006064">
    <property type="component" value="Chromosome"/>
</dbReference>
<evidence type="ECO:0000313" key="8">
    <source>
        <dbReference type="Proteomes" id="UP000006064"/>
    </source>
</evidence>
<comment type="cofactor">
    <cofactor evidence="4">
        <name>a divalent metal cation</name>
        <dbReference type="ChEBI" id="CHEBI:60240"/>
    </cofactor>
</comment>
<dbReference type="InterPro" id="IPR012401">
    <property type="entry name" value="DNA-bd_MutS2_arc"/>
</dbReference>
<dbReference type="PIRSF" id="PIRSF029254">
    <property type="entry name" value="MutS_C_archaeal"/>
    <property type="match status" value="1"/>
</dbReference>
<dbReference type="HOGENOM" id="CLU_026764_0_0_2"/>
<protein>
    <recommendedName>
        <fullName evidence="4">DNA-binding protein MutS2</fullName>
    </recommendedName>
</protein>
<comment type="function">
    <text evidence="4">Has ATPase and non-specific DNA-binding activities.</text>
</comment>
<dbReference type="InterPro" id="IPR027417">
    <property type="entry name" value="P-loop_NTPase"/>
</dbReference>
<keyword evidence="8" id="KW-1185">Reference proteome</keyword>
<dbReference type="GO" id="GO:0016787">
    <property type="term" value="F:hydrolase activity"/>
    <property type="evidence" value="ECO:0007669"/>
    <property type="project" value="UniProtKB-KW"/>
</dbReference>
<dbReference type="HAMAP" id="MF_00971">
    <property type="entry name" value="MutS2_archaea"/>
    <property type="match status" value="1"/>
</dbReference>
<keyword evidence="5" id="KW-0175">Coiled coil</keyword>
<dbReference type="GeneID" id="13037297"/>
<gene>
    <name evidence="4" type="primary">mutS2</name>
    <name evidence="7" type="ORF">CL1_1985</name>
</gene>
<organism evidence="7 8">
    <name type="scientific">Thermococcus cleftensis (strain DSM 27260 / KACC 17922 / CL1)</name>
    <dbReference type="NCBI Taxonomy" id="163003"/>
    <lineage>
        <taxon>Archaea</taxon>
        <taxon>Methanobacteriati</taxon>
        <taxon>Methanobacteriota</taxon>
        <taxon>Thermococci</taxon>
        <taxon>Thermococcales</taxon>
        <taxon>Thermococcaceae</taxon>
        <taxon>Thermococcus</taxon>
    </lineage>
</organism>
<evidence type="ECO:0000256" key="4">
    <source>
        <dbReference type="HAMAP-Rule" id="MF_00971"/>
    </source>
</evidence>
<dbReference type="AlphaFoldDB" id="I3ZWU6"/>
<evidence type="ECO:0000256" key="2">
    <source>
        <dbReference type="ARBA" id="ARBA00022840"/>
    </source>
</evidence>
<feature type="binding site" evidence="4">
    <location>
        <begin position="393"/>
        <end position="400"/>
    </location>
    <ligand>
        <name>ATP</name>
        <dbReference type="ChEBI" id="CHEBI:30616"/>
    </ligand>
</feature>
<dbReference type="GO" id="GO:0140664">
    <property type="term" value="F:ATP-dependent DNA damage sensor activity"/>
    <property type="evidence" value="ECO:0007669"/>
    <property type="project" value="InterPro"/>
</dbReference>
<dbReference type="EMBL" id="CP003651">
    <property type="protein sequence ID" value="AFL96180.1"/>
    <property type="molecule type" value="Genomic_DNA"/>
</dbReference>
<dbReference type="Gene3D" id="3.40.50.300">
    <property type="entry name" value="P-loop containing nucleotide triphosphate hydrolases"/>
    <property type="match status" value="1"/>
</dbReference>
<accession>I3ZWU6</accession>
<sequence>MALKLNPEAKAIYRSIREEIKKRLVLSGSSPILDDFEPVSSLDEILKRQAYLRENLPRVGSELRGHLKRIKPIKFRRDYLHDRILIVDEEEIESARELGLCEVSANPEDSEGYPIVLSTLGYGIDVELVPSQIAPELYIMPLWENRETLEALAEIGELTGRKSVAPRILEALRKLGEVMERRKLLDSLEELIAERELELNEQIEEKLEKFSLTLSGKELLEFLSQLKAGNYETIFRHFGEVEGEILDLINEAEKELSESLGITVELFSREELYPVTVPPERVEMLREELERELKVELYLRSREVLEEIRPLLPRLREELERVHELDFLLAVKEFTAGFTFPEPWEGGLAFINGRHLFIENPQPVSYVVGKRPEGFSVPGSENVRDEGIVILTGANSGGKTSLLELITQIEVLFHMGLPVPAERAWVEPLDELFFFRRKRSAYGAGAFETALRSFVRALKSEGKKLILIDEFEAITEPGAAVKIIGELLKIAHEKGFHVVIVSHLGEDLRKELPFARVDGIEARGLDERLNLIVDRQPVFGKLGRSTPELIVESLARKKRGKEREIFERVLRAFRQE</sequence>
<keyword evidence="1 4" id="KW-0547">Nucleotide-binding</keyword>
<dbReference type="GO" id="GO:0006298">
    <property type="term" value="P:mismatch repair"/>
    <property type="evidence" value="ECO:0007669"/>
    <property type="project" value="InterPro"/>
</dbReference>
<keyword evidence="2 4" id="KW-0067">ATP-binding</keyword>
<dbReference type="SMART" id="SM00534">
    <property type="entry name" value="MUTSac"/>
    <property type="match status" value="1"/>
</dbReference>
<feature type="coiled-coil region" evidence="5">
    <location>
        <begin position="181"/>
        <end position="213"/>
    </location>
</feature>
<dbReference type="InterPro" id="IPR000432">
    <property type="entry name" value="DNA_mismatch_repair_MutS_C"/>
</dbReference>